<evidence type="ECO:0000313" key="1">
    <source>
        <dbReference type="EMBL" id="PON58099.1"/>
    </source>
</evidence>
<protein>
    <submittedName>
        <fullName evidence="1">Uncharacterized protein</fullName>
    </submittedName>
</protein>
<accession>A0A2P5CAL6</accession>
<organism evidence="1 2">
    <name type="scientific">Parasponia andersonii</name>
    <name type="common">Sponia andersonii</name>
    <dbReference type="NCBI Taxonomy" id="3476"/>
    <lineage>
        <taxon>Eukaryota</taxon>
        <taxon>Viridiplantae</taxon>
        <taxon>Streptophyta</taxon>
        <taxon>Embryophyta</taxon>
        <taxon>Tracheophyta</taxon>
        <taxon>Spermatophyta</taxon>
        <taxon>Magnoliopsida</taxon>
        <taxon>eudicotyledons</taxon>
        <taxon>Gunneridae</taxon>
        <taxon>Pentapetalae</taxon>
        <taxon>rosids</taxon>
        <taxon>fabids</taxon>
        <taxon>Rosales</taxon>
        <taxon>Cannabaceae</taxon>
        <taxon>Parasponia</taxon>
    </lineage>
</organism>
<sequence length="46" mass="5370">MLFLGSLSMNETRRLCSTASMISFLIAIYSVRKWEKEPTIFLEREA</sequence>
<gene>
    <name evidence="1" type="ORF">PanWU01x14_168690</name>
</gene>
<evidence type="ECO:0000313" key="2">
    <source>
        <dbReference type="Proteomes" id="UP000237105"/>
    </source>
</evidence>
<name>A0A2P5CAL6_PARAD</name>
<dbReference type="OrthoDB" id="10419548at2759"/>
<reference evidence="2" key="1">
    <citation type="submission" date="2016-06" db="EMBL/GenBank/DDBJ databases">
        <title>Parallel loss of symbiosis genes in relatives of nitrogen-fixing non-legume Parasponia.</title>
        <authorList>
            <person name="Van Velzen R."/>
            <person name="Holmer R."/>
            <person name="Bu F."/>
            <person name="Rutten L."/>
            <person name="Van Zeijl A."/>
            <person name="Liu W."/>
            <person name="Santuari L."/>
            <person name="Cao Q."/>
            <person name="Sharma T."/>
            <person name="Shen D."/>
            <person name="Roswanjaya Y."/>
            <person name="Wardhani T."/>
            <person name="Kalhor M.S."/>
            <person name="Jansen J."/>
            <person name="Van den Hoogen J."/>
            <person name="Gungor B."/>
            <person name="Hartog M."/>
            <person name="Hontelez J."/>
            <person name="Verver J."/>
            <person name="Yang W.-C."/>
            <person name="Schijlen E."/>
            <person name="Repin R."/>
            <person name="Schilthuizen M."/>
            <person name="Schranz E."/>
            <person name="Heidstra R."/>
            <person name="Miyata K."/>
            <person name="Fedorova E."/>
            <person name="Kohlen W."/>
            <person name="Bisseling T."/>
            <person name="Smit S."/>
            <person name="Geurts R."/>
        </authorList>
    </citation>
    <scope>NUCLEOTIDE SEQUENCE [LARGE SCALE GENOMIC DNA]</scope>
    <source>
        <strain evidence="2">cv. WU1-14</strain>
    </source>
</reference>
<keyword evidence="2" id="KW-1185">Reference proteome</keyword>
<dbReference type="Proteomes" id="UP000237105">
    <property type="component" value="Unassembled WGS sequence"/>
</dbReference>
<comment type="caution">
    <text evidence="1">The sequence shown here is derived from an EMBL/GenBank/DDBJ whole genome shotgun (WGS) entry which is preliminary data.</text>
</comment>
<dbReference type="EMBL" id="JXTB01000152">
    <property type="protein sequence ID" value="PON58099.1"/>
    <property type="molecule type" value="Genomic_DNA"/>
</dbReference>
<dbReference type="AlphaFoldDB" id="A0A2P5CAL6"/>
<proteinExistence type="predicted"/>